<dbReference type="FunFam" id="3.40.190.10:FF:000050">
    <property type="entry name" value="Sulfonate ABC transporter substrate-binding protein"/>
    <property type="match status" value="1"/>
</dbReference>
<evidence type="ECO:0000256" key="6">
    <source>
        <dbReference type="ARBA" id="ARBA00070228"/>
    </source>
</evidence>
<evidence type="ECO:0000256" key="1">
    <source>
        <dbReference type="ARBA" id="ARBA00004418"/>
    </source>
</evidence>
<evidence type="ECO:0000256" key="3">
    <source>
        <dbReference type="ARBA" id="ARBA00022448"/>
    </source>
</evidence>
<name>A0AA87CR65_PROST</name>
<keyword evidence="4" id="KW-0732">Signal</keyword>
<dbReference type="InterPro" id="IPR001638">
    <property type="entry name" value="Solute-binding_3/MltF_N"/>
</dbReference>
<dbReference type="EMBL" id="ABJD02000101">
    <property type="protein sequence ID" value="EDU59744.1"/>
    <property type="molecule type" value="Genomic_DNA"/>
</dbReference>
<comment type="function">
    <text evidence="5">Part of a binding-protein-dependent transport system for aliphatic sulfonates. Putative binding protein.</text>
</comment>
<protein>
    <recommendedName>
        <fullName evidence="6">Putative aliphatic sulfonates-binding protein</fullName>
    </recommendedName>
</protein>
<dbReference type="InterPro" id="IPR015168">
    <property type="entry name" value="SsuA/THI5"/>
</dbReference>
<dbReference type="Proteomes" id="UP000004506">
    <property type="component" value="Unassembled WGS sequence"/>
</dbReference>
<dbReference type="CDD" id="cd13557">
    <property type="entry name" value="PBP2_SsuA"/>
    <property type="match status" value="1"/>
</dbReference>
<evidence type="ECO:0000259" key="7">
    <source>
        <dbReference type="SMART" id="SM00062"/>
    </source>
</evidence>
<dbReference type="NCBIfam" id="TIGR01728">
    <property type="entry name" value="SsuA_fam"/>
    <property type="match status" value="1"/>
</dbReference>
<dbReference type="SUPFAM" id="SSF53850">
    <property type="entry name" value="Periplasmic binding protein-like II"/>
    <property type="match status" value="1"/>
</dbReference>
<reference evidence="8 9" key="3">
    <citation type="submission" date="2008-05" db="EMBL/GenBank/DDBJ databases">
        <authorList>
            <person name="Fulton L."/>
            <person name="Clifton S."/>
            <person name="Fulton B."/>
            <person name="Xu J."/>
            <person name="Minx P."/>
            <person name="Pepin K.H."/>
            <person name="Johnson M."/>
            <person name="Thiruvilangam P."/>
            <person name="Bhonagiri V."/>
            <person name="Nash W.E."/>
            <person name="Mardis E.R."/>
            <person name="Wilson R.K."/>
        </authorList>
    </citation>
    <scope>NUCLEOTIDE SEQUENCE [LARGE SCALE GENOMIC DNA]</scope>
    <source>
        <strain evidence="8 9">ATCC 25827</strain>
    </source>
</reference>
<gene>
    <name evidence="8" type="ORF">PROSTU_02936</name>
</gene>
<evidence type="ECO:0000256" key="2">
    <source>
        <dbReference type="ARBA" id="ARBA00010742"/>
    </source>
</evidence>
<dbReference type="GO" id="GO:0016020">
    <property type="term" value="C:membrane"/>
    <property type="evidence" value="ECO:0007669"/>
    <property type="project" value="InterPro"/>
</dbReference>
<dbReference type="GO" id="GO:0042626">
    <property type="term" value="F:ATPase-coupled transmembrane transporter activity"/>
    <property type="evidence" value="ECO:0007669"/>
    <property type="project" value="InterPro"/>
</dbReference>
<dbReference type="AlphaFoldDB" id="A0AA87CR65"/>
<evidence type="ECO:0000256" key="5">
    <source>
        <dbReference type="ARBA" id="ARBA00055538"/>
    </source>
</evidence>
<reference evidence="9" key="1">
    <citation type="submission" date="2008-04" db="EMBL/GenBank/DDBJ databases">
        <title>Draft genome sequence of Providencia stuartii (ATCC 25827).</title>
        <authorList>
            <person name="Sudarsanam P."/>
            <person name="Ley R."/>
            <person name="Guruge J."/>
            <person name="Turnbaugh P.J."/>
            <person name="Mahowald M."/>
            <person name="Liep D."/>
            <person name="Gordon J."/>
        </authorList>
    </citation>
    <scope>NUCLEOTIDE SEQUENCE [LARGE SCALE GENOMIC DNA]</scope>
    <source>
        <strain evidence="9">ATCC 25827</strain>
    </source>
</reference>
<evidence type="ECO:0000313" key="8">
    <source>
        <dbReference type="EMBL" id="EDU59744.1"/>
    </source>
</evidence>
<comment type="subcellular location">
    <subcellularLocation>
        <location evidence="1">Periplasm</location>
    </subcellularLocation>
</comment>
<proteinExistence type="inferred from homology"/>
<dbReference type="PANTHER" id="PTHR30024:SF42">
    <property type="entry name" value="ALIPHATIC SULFONATES-BINDING PROTEIN-RELATED"/>
    <property type="match status" value="1"/>
</dbReference>
<dbReference type="RefSeq" id="WP_004920794.1">
    <property type="nucleotide sequence ID" value="NZ_DS607663.1"/>
</dbReference>
<accession>A0AA87CR65</accession>
<sequence>MVLWVMYTFTSFAYSETKVINIGYQKANILALLKYRGTLEPVFKEYNVNVRWIEFPAGPQMLEGLNIGSIDLAATGDAPPIFAQAAQADFVYLGHSPSNPQSEAIVVPKNSPIQSVSDLKGKRVALNKGSDVNYLLVAALQRAGLKYNEITPVYLPPSDARVAFEQGAVDAWAIWDPFLAEVETSLPVREIVNGENLASHYTFFLASRQFAEKQPQYAEAIITQLSQQSEWANANPQATAAILSASTGLDKKIWLKALQRTNYGFIRMSDSAFLEQQNIANIFAKIRLIPVAIDVKKAQWKVEANANKA</sequence>
<dbReference type="SMART" id="SM00062">
    <property type="entry name" value="PBPb"/>
    <property type="match status" value="1"/>
</dbReference>
<dbReference type="GO" id="GO:0042597">
    <property type="term" value="C:periplasmic space"/>
    <property type="evidence" value="ECO:0007669"/>
    <property type="project" value="UniProtKB-SubCell"/>
</dbReference>
<keyword evidence="3" id="KW-0813">Transport</keyword>
<dbReference type="InterPro" id="IPR010067">
    <property type="entry name" value="ABC_SsuA_sub-bd"/>
</dbReference>
<dbReference type="PANTHER" id="PTHR30024">
    <property type="entry name" value="ALIPHATIC SULFONATES-BINDING PROTEIN-RELATED"/>
    <property type="match status" value="1"/>
</dbReference>
<evidence type="ECO:0000256" key="4">
    <source>
        <dbReference type="ARBA" id="ARBA00022729"/>
    </source>
</evidence>
<evidence type="ECO:0000313" key="9">
    <source>
        <dbReference type="Proteomes" id="UP000004506"/>
    </source>
</evidence>
<organism evidence="8 9">
    <name type="scientific">Providencia stuartii ATCC 25827</name>
    <dbReference type="NCBI Taxonomy" id="471874"/>
    <lineage>
        <taxon>Bacteria</taxon>
        <taxon>Pseudomonadati</taxon>
        <taxon>Pseudomonadota</taxon>
        <taxon>Gammaproteobacteria</taxon>
        <taxon>Enterobacterales</taxon>
        <taxon>Morganellaceae</taxon>
        <taxon>Providencia</taxon>
    </lineage>
</organism>
<comment type="similarity">
    <text evidence="2">Belongs to the bacterial solute-binding protein SsuA/TauA family.</text>
</comment>
<reference evidence="9" key="2">
    <citation type="submission" date="2008-04" db="EMBL/GenBank/DDBJ databases">
        <title>Draft genome sequence of Providencia stuartii(ATCC 25827).</title>
        <authorList>
            <person name="Sudarsanam P."/>
            <person name="Ley R."/>
            <person name="Guruge J."/>
            <person name="Turnbaugh P.J."/>
            <person name="Mahowald M."/>
            <person name="Liep D."/>
            <person name="Gordon J."/>
        </authorList>
    </citation>
    <scope>NUCLEOTIDE SEQUENCE [LARGE SCALE GENOMIC DNA]</scope>
    <source>
        <strain evidence="9">ATCC 25827</strain>
    </source>
</reference>
<dbReference type="Pfam" id="PF09084">
    <property type="entry name" value="NMT1"/>
    <property type="match status" value="1"/>
</dbReference>
<comment type="caution">
    <text evidence="8">The sequence shown here is derived from an EMBL/GenBank/DDBJ whole genome shotgun (WGS) entry which is preliminary data.</text>
</comment>
<dbReference type="Gene3D" id="3.40.190.10">
    <property type="entry name" value="Periplasmic binding protein-like II"/>
    <property type="match status" value="2"/>
</dbReference>
<feature type="domain" description="Solute-binding protein family 3/N-terminal" evidence="7">
    <location>
        <begin position="19"/>
        <end position="235"/>
    </location>
</feature>